<organism evidence="1 2">
    <name type="scientific">Methanophagales virus GBV301</name>
    <dbReference type="NCBI Taxonomy" id="2999280"/>
    <lineage>
        <taxon>Viruses</taxon>
        <taxon>Duplodnaviria</taxon>
        <taxon>Heunggongvirae</taxon>
        <taxon>Uroviricota</taxon>
        <taxon>Caudoviricetes</taxon>
        <taxon>Nakonvirales</taxon>
        <taxon>Ekchuahviridae</taxon>
        <taxon>Kukulkanvirus</taxon>
        <taxon>Kukulkanvirus guaymasense</taxon>
    </lineage>
</organism>
<gene>
    <name evidence="1" type="ORF">LDLAKGPJ_00033</name>
</gene>
<keyword evidence="2" id="KW-1185">Reference proteome</keyword>
<sequence>MSCDIRMYRTMKEGFDDAKDLTLTAFVGPEENRRCIQFTIGHEYACLSEAQLLDLIEVIAKRLALKEGFTATGYCKPKTILPSGKSEDKDENSITTTSLPADMWWGKMTEFSDLNFDSIMKEFFLKHKNFNERDFSAFWKDYKKSPIVEDIKLIVDMYRERIKSLCELYLRYKDKPNLFAEEQFPIDWKYDRLTGTYITILKDKNIEYNHWLFREIFGSIFSTKEAEEIEKELI</sequence>
<evidence type="ECO:0000313" key="1">
    <source>
        <dbReference type="EMBL" id="WAE39457.1"/>
    </source>
</evidence>
<accession>A0A9E8VF62</accession>
<proteinExistence type="predicted"/>
<reference evidence="1 2" key="1">
    <citation type="submission" date="2022-10" db="EMBL/GenBank/DDBJ databases">
        <title>Evolutionary Diversification of Methanotrophic Ca. Methanophagales (ANME-1) and Their Expansive Virome.</title>
        <authorList>
            <person name="Laso-Perez R."/>
            <person name="Wu F."/>
            <person name="Cremiere A."/>
            <person name="Speth D.R."/>
            <person name="Magyar J.S."/>
            <person name="Krupovic M."/>
            <person name="Orphan V.J."/>
        </authorList>
    </citation>
    <scope>NUCLEOTIDE SEQUENCE [LARGE SCALE GENOMIC DNA]</scope>
</reference>
<evidence type="ECO:0000313" key="2">
    <source>
        <dbReference type="Proteomes" id="UP001156259"/>
    </source>
</evidence>
<dbReference type="EMBL" id="OP880252">
    <property type="protein sequence ID" value="WAE39457.1"/>
    <property type="molecule type" value="Genomic_DNA"/>
</dbReference>
<protein>
    <submittedName>
        <fullName evidence="1">Uncharacterized protein</fullName>
    </submittedName>
</protein>
<name>A0A9E8VF62_9CAUD</name>
<dbReference type="Proteomes" id="UP001156259">
    <property type="component" value="Segment"/>
</dbReference>